<feature type="domain" description="C2H2-type" evidence="19">
    <location>
        <begin position="991"/>
        <end position="1018"/>
    </location>
</feature>
<evidence type="ECO:0000256" key="17">
    <source>
        <dbReference type="SAM" id="MobiDB-lite"/>
    </source>
</evidence>
<keyword evidence="15" id="KW-0539">Nucleus</keyword>
<name>A0AAV3ALG7_PYXAD</name>
<keyword evidence="13" id="KW-0238">DNA-binding</keyword>
<feature type="domain" description="BTB" evidence="18">
    <location>
        <begin position="30"/>
        <end position="97"/>
    </location>
</feature>
<evidence type="ECO:0000256" key="9">
    <source>
        <dbReference type="ARBA" id="ARBA00022771"/>
    </source>
</evidence>
<feature type="domain" description="C2H2-type" evidence="19">
    <location>
        <begin position="457"/>
        <end position="484"/>
    </location>
</feature>
<accession>A0AAV3ALG7</accession>
<feature type="region of interest" description="Disordered" evidence="17">
    <location>
        <begin position="807"/>
        <end position="827"/>
    </location>
</feature>
<dbReference type="FunFam" id="3.30.160.60:FF:000437">
    <property type="entry name" value="zinc finger and BTB domain-containing protein 38"/>
    <property type="match status" value="1"/>
</dbReference>
<evidence type="ECO:0000256" key="13">
    <source>
        <dbReference type="ARBA" id="ARBA00023125"/>
    </source>
</evidence>
<feature type="compositionally biased region" description="Acidic residues" evidence="17">
    <location>
        <begin position="910"/>
        <end position="926"/>
    </location>
</feature>
<evidence type="ECO:0000256" key="3">
    <source>
        <dbReference type="ARBA" id="ARBA00022454"/>
    </source>
</evidence>
<dbReference type="InterPro" id="IPR000210">
    <property type="entry name" value="BTB/POZ_dom"/>
</dbReference>
<reference evidence="20" key="1">
    <citation type="thesis" date="2020" institute="ProQuest LLC" country="789 East Eisenhower Parkway, Ann Arbor, MI, USA">
        <title>Comparative Genomics and Chromosome Evolution.</title>
        <authorList>
            <person name="Mudd A.B."/>
        </authorList>
    </citation>
    <scope>NUCLEOTIDE SEQUENCE</scope>
    <source>
        <strain evidence="20">1538</strain>
        <tissue evidence="20">Blood</tissue>
    </source>
</reference>
<dbReference type="Pfam" id="PF00651">
    <property type="entry name" value="BTB"/>
    <property type="match status" value="1"/>
</dbReference>
<feature type="compositionally biased region" description="Basic and acidic residues" evidence="17">
    <location>
        <begin position="732"/>
        <end position="741"/>
    </location>
</feature>
<keyword evidence="3" id="KW-0158">Chromosome</keyword>
<feature type="domain" description="C2H2-type" evidence="19">
    <location>
        <begin position="485"/>
        <end position="508"/>
    </location>
</feature>
<keyword evidence="21" id="KW-1185">Reference proteome</keyword>
<dbReference type="InterPro" id="IPR013087">
    <property type="entry name" value="Znf_C2H2_type"/>
</dbReference>
<dbReference type="GO" id="GO:0008270">
    <property type="term" value="F:zinc ion binding"/>
    <property type="evidence" value="ECO:0007669"/>
    <property type="project" value="UniProtKB-KW"/>
</dbReference>
<feature type="compositionally biased region" description="Low complexity" evidence="17">
    <location>
        <begin position="711"/>
        <end position="722"/>
    </location>
</feature>
<feature type="domain" description="C2H2-type" evidence="19">
    <location>
        <begin position="348"/>
        <end position="380"/>
    </location>
</feature>
<evidence type="ECO:0000313" key="21">
    <source>
        <dbReference type="Proteomes" id="UP001181693"/>
    </source>
</evidence>
<dbReference type="Pfam" id="PF00096">
    <property type="entry name" value="zf-C2H2"/>
    <property type="match status" value="1"/>
</dbReference>
<feature type="compositionally biased region" description="Basic and acidic residues" evidence="17">
    <location>
        <begin position="813"/>
        <end position="827"/>
    </location>
</feature>
<evidence type="ECO:0000256" key="11">
    <source>
        <dbReference type="ARBA" id="ARBA00022843"/>
    </source>
</evidence>
<sequence length="1261" mass="141245">MCTSEDIADSLHGENLLCSLNEQRMQGFLCDVTIVVEDTKFKAHRNILAASSLYFRNHFRSQSILIQGHVLELNDLKADTFTEILNFIYSSKIAVKKKETLTDLVDAGKKLGITFLENIKASKKPAVVACSTDPVENATPFYRGENGLKSESVDKKGEDPAIANGPRITNAFSILETEVNGFSPLDLRANFKKSTDPAEEVHSRGICENGVCNDGEPVNTLAEHSYAVSSGDVPYKRDSVFDHGNKGSHTKDQECAAPVTVTTNLEAKLAKSMSVLEPQCFNPQPVIQTCTSNNVDCSSEQTANQTEFYSQREDESTLPQLPPGNPPVNQSFCDAGSYPLPKKHHVTFNCKNCSKEFAHFKRLQRHEQICFKVVHMDRELRMPNSVSQSASTENYCTPTETTANQNALTNGSSSATDHFVKIVDDKIFYVCIVCKRNYLTLSSLRRHSNVHSWRKSYPCHYCNKVFALAEYRTKHEIWHTGDRRYQCIFCLETFMTYYILKNHQKSSHGIDPRLGVGSKANRGLKTSIYPYKLYRLLPMKCKRPPLKTPRTASAAHFQVQNTFTTPTVVQNTLNSQPFSLNSQEEFSSTLDAPSQNVTSSTTTQDTWPFDIIQSDKNTSVLPVGKANSPSHVSASTLNQSGSTPGPQFIENSNIPSVINTSNSAPSVIMHSSRVSSVIMHGNAITGTVATNGIGWNPSRTVISPEKDTSQETNTGATETNTGMESPTGYKNSDPHQDEREFSLPAPSSKNNKSVIQEGNKTETYIAKPALPGTLVSSGIAPLCQITVKIGSEALVKRQISGSSLFFRKSGRPKHPEPEKAWLDSDDDKRERCSIRLRRSDSLQMEEMCDDASDQDVSDKPWRPYYNYKPKKKSKHFKKFRKLKKRKKHSRPRRTEETVSEADTKCSSGDPIDENTFEEEDSPETLDFECPSEKTSDQVKTFEKEEATEEEMSATQWQLDTRACFCELCQKAFRNPSTLKVHMRCHTGEKPYSCKVCGKCFSFPGNLSKHERIHQVGKNFTCQYCKKTFLLHKTLKKHERIHTGEKMYDCKFCSQQFLYLTSRNNHEQKHLEVQSEKGFVCVQCSKVCKTAAALVMHQKKHYFRGLKHRERKDLQPSNAEIGTWAGASSSICNDSKMTGEKGSVSMPESFPPSFDDCEAPLLSYSSGVTEVTPQNVCTPSSLENVNAIGETDSANFITPPPLPPVAIHSSVLMEAPKVWKHWKARHYNLEENLNSDRSSLKESAKTFTELKTMTSFDNPFVP</sequence>
<dbReference type="Gene3D" id="3.30.710.10">
    <property type="entry name" value="Potassium Channel Kv1.1, Chain A"/>
    <property type="match status" value="1"/>
</dbReference>
<evidence type="ECO:0008006" key="22">
    <source>
        <dbReference type="Google" id="ProtNLM"/>
    </source>
</evidence>
<evidence type="ECO:0000256" key="5">
    <source>
        <dbReference type="ARBA" id="ARBA00022499"/>
    </source>
</evidence>
<feature type="region of interest" description="Disordered" evidence="17">
    <location>
        <begin position="582"/>
        <end position="603"/>
    </location>
</feature>
<evidence type="ECO:0000256" key="14">
    <source>
        <dbReference type="ARBA" id="ARBA00023163"/>
    </source>
</evidence>
<dbReference type="PROSITE" id="PS50097">
    <property type="entry name" value="BTB"/>
    <property type="match status" value="1"/>
</dbReference>
<feature type="region of interest" description="Disordered" evidence="17">
    <location>
        <begin position="625"/>
        <end position="646"/>
    </location>
</feature>
<evidence type="ECO:0000256" key="15">
    <source>
        <dbReference type="ARBA" id="ARBA00023242"/>
    </source>
</evidence>
<dbReference type="EMBL" id="DYDO01000004">
    <property type="protein sequence ID" value="DBA25880.1"/>
    <property type="molecule type" value="Genomic_DNA"/>
</dbReference>
<dbReference type="SUPFAM" id="SSF54695">
    <property type="entry name" value="POZ domain"/>
    <property type="match status" value="1"/>
</dbReference>
<comment type="caution">
    <text evidence="20">The sequence shown here is derived from an EMBL/GenBank/DDBJ whole genome shotgun (WGS) entry which is preliminary data.</text>
</comment>
<dbReference type="Proteomes" id="UP001181693">
    <property type="component" value="Unassembled WGS sequence"/>
</dbReference>
<proteinExistence type="predicted"/>
<feature type="compositionally biased region" description="Basic residues" evidence="17">
    <location>
        <begin position="868"/>
        <end position="891"/>
    </location>
</feature>
<evidence type="ECO:0000256" key="8">
    <source>
        <dbReference type="ARBA" id="ARBA00022737"/>
    </source>
</evidence>
<dbReference type="GO" id="GO:0000981">
    <property type="term" value="F:DNA-binding transcription factor activity, RNA polymerase II-specific"/>
    <property type="evidence" value="ECO:0007669"/>
    <property type="project" value="TreeGrafter"/>
</dbReference>
<feature type="domain" description="C2H2-type" evidence="19">
    <location>
        <begin position="1078"/>
        <end position="1100"/>
    </location>
</feature>
<keyword evidence="5" id="KW-1017">Isopeptide bond</keyword>
<keyword evidence="10" id="KW-0862">Zinc</keyword>
<organism evidence="20 21">
    <name type="scientific">Pyxicephalus adspersus</name>
    <name type="common">African bullfrog</name>
    <dbReference type="NCBI Taxonomy" id="30357"/>
    <lineage>
        <taxon>Eukaryota</taxon>
        <taxon>Metazoa</taxon>
        <taxon>Chordata</taxon>
        <taxon>Craniata</taxon>
        <taxon>Vertebrata</taxon>
        <taxon>Euteleostomi</taxon>
        <taxon>Amphibia</taxon>
        <taxon>Batrachia</taxon>
        <taxon>Anura</taxon>
        <taxon>Neobatrachia</taxon>
        <taxon>Ranoidea</taxon>
        <taxon>Pyxicephalidae</taxon>
        <taxon>Pyxicephalinae</taxon>
        <taxon>Pyxicephalus</taxon>
    </lineage>
</organism>
<dbReference type="PROSITE" id="PS00028">
    <property type="entry name" value="ZINC_FINGER_C2H2_1"/>
    <property type="match status" value="8"/>
</dbReference>
<evidence type="ECO:0000259" key="19">
    <source>
        <dbReference type="PROSITE" id="PS50157"/>
    </source>
</evidence>
<keyword evidence="4" id="KW-0678">Repressor</keyword>
<dbReference type="FunFam" id="3.30.160.60:FF:001428">
    <property type="entry name" value="zinc finger and BTB domain-containing protein 38"/>
    <property type="match status" value="1"/>
</dbReference>
<dbReference type="FunFam" id="3.30.160.60:FF:000235">
    <property type="entry name" value="Zinc finger and BTB domain containing 38"/>
    <property type="match status" value="1"/>
</dbReference>
<feature type="domain" description="C2H2-type" evidence="19">
    <location>
        <begin position="963"/>
        <end position="990"/>
    </location>
</feature>
<dbReference type="PANTHER" id="PTHR24394">
    <property type="entry name" value="ZINC FINGER PROTEIN"/>
    <property type="match status" value="1"/>
</dbReference>
<comment type="subcellular location">
    <subcellularLocation>
        <location evidence="2">Chromosome</location>
    </subcellularLocation>
    <subcellularLocation>
        <location evidence="1">Nucleus</location>
    </subcellularLocation>
</comment>
<dbReference type="GO" id="GO:0005634">
    <property type="term" value="C:nucleus"/>
    <property type="evidence" value="ECO:0007669"/>
    <property type="project" value="UniProtKB-SubCell"/>
</dbReference>
<dbReference type="SMART" id="SM00355">
    <property type="entry name" value="ZnF_C2H2"/>
    <property type="match status" value="9"/>
</dbReference>
<evidence type="ECO:0000256" key="1">
    <source>
        <dbReference type="ARBA" id="ARBA00004123"/>
    </source>
</evidence>
<evidence type="ECO:0000256" key="4">
    <source>
        <dbReference type="ARBA" id="ARBA00022491"/>
    </source>
</evidence>
<feature type="region of interest" description="Disordered" evidence="17">
    <location>
        <begin position="844"/>
        <end position="930"/>
    </location>
</feature>
<keyword evidence="6" id="KW-0597">Phosphoprotein</keyword>
<feature type="compositionally biased region" description="Acidic residues" evidence="17">
    <location>
        <begin position="846"/>
        <end position="855"/>
    </location>
</feature>
<evidence type="ECO:0000256" key="7">
    <source>
        <dbReference type="ARBA" id="ARBA00022723"/>
    </source>
</evidence>
<dbReference type="GO" id="GO:0003677">
    <property type="term" value="F:DNA binding"/>
    <property type="evidence" value="ECO:0007669"/>
    <property type="project" value="UniProtKB-KW"/>
</dbReference>
<dbReference type="PROSITE" id="PS50157">
    <property type="entry name" value="ZINC_FINGER_C2H2_2"/>
    <property type="match status" value="8"/>
</dbReference>
<protein>
    <recommendedName>
        <fullName evidence="22">Zinc finger and BTB domain-containing protein 38</fullName>
    </recommendedName>
</protein>
<keyword evidence="7" id="KW-0479">Metal-binding</keyword>
<evidence type="ECO:0000256" key="2">
    <source>
        <dbReference type="ARBA" id="ARBA00004286"/>
    </source>
</evidence>
<gene>
    <name evidence="20" type="ORF">GDO54_010217</name>
</gene>
<dbReference type="FunFam" id="3.30.160.60:FF:000538">
    <property type="entry name" value="zinc finger protein 853"/>
    <property type="match status" value="1"/>
</dbReference>
<feature type="domain" description="C2H2-type" evidence="19">
    <location>
        <begin position="1019"/>
        <end position="1046"/>
    </location>
</feature>
<evidence type="ECO:0000256" key="10">
    <source>
        <dbReference type="ARBA" id="ARBA00022833"/>
    </source>
</evidence>
<evidence type="ECO:0000256" key="12">
    <source>
        <dbReference type="ARBA" id="ARBA00023015"/>
    </source>
</evidence>
<feature type="region of interest" description="Disordered" evidence="17">
    <location>
        <begin position="303"/>
        <end position="325"/>
    </location>
</feature>
<evidence type="ECO:0000256" key="16">
    <source>
        <dbReference type="PROSITE-ProRule" id="PRU00042"/>
    </source>
</evidence>
<dbReference type="SUPFAM" id="SSF57667">
    <property type="entry name" value="beta-beta-alpha zinc fingers"/>
    <property type="match status" value="4"/>
</dbReference>
<dbReference type="InterPro" id="IPR036236">
    <property type="entry name" value="Znf_C2H2_sf"/>
</dbReference>
<feature type="region of interest" description="Disordered" evidence="17">
    <location>
        <begin position="695"/>
        <end position="753"/>
    </location>
</feature>
<dbReference type="InterPro" id="IPR011333">
    <property type="entry name" value="SKP1/BTB/POZ_sf"/>
</dbReference>
<dbReference type="GO" id="GO:0005694">
    <property type="term" value="C:chromosome"/>
    <property type="evidence" value="ECO:0007669"/>
    <property type="project" value="UniProtKB-SubCell"/>
</dbReference>
<dbReference type="PANTHER" id="PTHR24394:SF58">
    <property type="entry name" value="ZINC FINGER AND BTB DOMAIN CONTAINING 33"/>
    <property type="match status" value="1"/>
</dbReference>
<dbReference type="SMART" id="SM00225">
    <property type="entry name" value="BTB"/>
    <property type="match status" value="1"/>
</dbReference>
<keyword evidence="9 16" id="KW-0863">Zinc-finger</keyword>
<evidence type="ECO:0000313" key="20">
    <source>
        <dbReference type="EMBL" id="DBA25880.1"/>
    </source>
</evidence>
<feature type="domain" description="C2H2-type" evidence="19">
    <location>
        <begin position="429"/>
        <end position="456"/>
    </location>
</feature>
<dbReference type="AlphaFoldDB" id="A0AAV3ALG7"/>
<keyword evidence="8" id="KW-0677">Repeat</keyword>
<evidence type="ECO:0000259" key="18">
    <source>
        <dbReference type="PROSITE" id="PS50097"/>
    </source>
</evidence>
<keyword evidence="11" id="KW-0832">Ubl conjugation</keyword>
<keyword evidence="12" id="KW-0805">Transcription regulation</keyword>
<dbReference type="Gene3D" id="3.30.160.60">
    <property type="entry name" value="Classic Zinc Finger"/>
    <property type="match status" value="6"/>
</dbReference>
<feature type="compositionally biased region" description="Polar residues" evidence="17">
    <location>
        <begin position="627"/>
        <end position="646"/>
    </location>
</feature>
<evidence type="ECO:0000256" key="6">
    <source>
        <dbReference type="ARBA" id="ARBA00022553"/>
    </source>
</evidence>
<keyword evidence="14" id="KW-0804">Transcription</keyword>